<dbReference type="Gene3D" id="3.30.900.10">
    <property type="entry name" value="HORMA domain"/>
    <property type="match status" value="1"/>
</dbReference>
<keyword evidence="9" id="KW-1185">Reference proteome</keyword>
<dbReference type="GO" id="GO:0051598">
    <property type="term" value="P:meiotic recombination checkpoint signaling"/>
    <property type="evidence" value="ECO:0007669"/>
    <property type="project" value="TreeGrafter"/>
</dbReference>
<name>A0A6G1GTT6_9PEZI</name>
<dbReference type="SUPFAM" id="SSF57903">
    <property type="entry name" value="FYVE/PHD zinc finger"/>
    <property type="match status" value="1"/>
</dbReference>
<dbReference type="Gene3D" id="3.30.40.10">
    <property type="entry name" value="Zinc/RING finger domain, C3HC4 (zinc finger)"/>
    <property type="match status" value="1"/>
</dbReference>
<evidence type="ECO:0000256" key="4">
    <source>
        <dbReference type="ARBA" id="ARBA00023242"/>
    </source>
</evidence>
<feature type="compositionally biased region" description="Polar residues" evidence="6">
    <location>
        <begin position="345"/>
        <end position="357"/>
    </location>
</feature>
<keyword evidence="5" id="KW-0469">Meiosis</keyword>
<evidence type="ECO:0000256" key="6">
    <source>
        <dbReference type="SAM" id="MobiDB-lite"/>
    </source>
</evidence>
<evidence type="ECO:0000313" key="9">
    <source>
        <dbReference type="Proteomes" id="UP000800041"/>
    </source>
</evidence>
<dbReference type="InterPro" id="IPR036570">
    <property type="entry name" value="HORMA_dom_sf"/>
</dbReference>
<dbReference type="InterPro" id="IPR003511">
    <property type="entry name" value="HORMA_dom"/>
</dbReference>
<evidence type="ECO:0000313" key="8">
    <source>
        <dbReference type="EMBL" id="KAF1984222.1"/>
    </source>
</evidence>
<evidence type="ECO:0000256" key="5">
    <source>
        <dbReference type="ARBA" id="ARBA00023254"/>
    </source>
</evidence>
<accession>A0A6G1GTT6</accession>
<dbReference type="PANTHER" id="PTHR48225">
    <property type="entry name" value="HORMA DOMAIN-CONTAINING PROTEIN 1"/>
    <property type="match status" value="1"/>
</dbReference>
<dbReference type="Proteomes" id="UP000800041">
    <property type="component" value="Unassembled WGS sequence"/>
</dbReference>
<evidence type="ECO:0000256" key="2">
    <source>
        <dbReference type="ARBA" id="ARBA00004286"/>
    </source>
</evidence>
<dbReference type="OrthoDB" id="1928087at2759"/>
<reference evidence="8" key="1">
    <citation type="journal article" date="2020" name="Stud. Mycol.">
        <title>101 Dothideomycetes genomes: a test case for predicting lifestyles and emergence of pathogens.</title>
        <authorList>
            <person name="Haridas S."/>
            <person name="Albert R."/>
            <person name="Binder M."/>
            <person name="Bloem J."/>
            <person name="Labutti K."/>
            <person name="Salamov A."/>
            <person name="Andreopoulos B."/>
            <person name="Baker S."/>
            <person name="Barry K."/>
            <person name="Bills G."/>
            <person name="Bluhm B."/>
            <person name="Cannon C."/>
            <person name="Castanera R."/>
            <person name="Culley D."/>
            <person name="Daum C."/>
            <person name="Ezra D."/>
            <person name="Gonzalez J."/>
            <person name="Henrissat B."/>
            <person name="Kuo A."/>
            <person name="Liang C."/>
            <person name="Lipzen A."/>
            <person name="Lutzoni F."/>
            <person name="Magnuson J."/>
            <person name="Mondo S."/>
            <person name="Nolan M."/>
            <person name="Ohm R."/>
            <person name="Pangilinan J."/>
            <person name="Park H.-J."/>
            <person name="Ramirez L."/>
            <person name="Alfaro M."/>
            <person name="Sun H."/>
            <person name="Tritt A."/>
            <person name="Yoshinaga Y."/>
            <person name="Zwiers L.-H."/>
            <person name="Turgeon B."/>
            <person name="Goodwin S."/>
            <person name="Spatafora J."/>
            <person name="Crous P."/>
            <person name="Grigoriev I."/>
        </authorList>
    </citation>
    <scope>NUCLEOTIDE SEQUENCE</scope>
    <source>
        <strain evidence="8">CBS 113979</strain>
    </source>
</reference>
<feature type="domain" description="HORMA" evidence="7">
    <location>
        <begin position="44"/>
        <end position="276"/>
    </location>
</feature>
<protein>
    <submittedName>
        <fullName evidence="8">HORMA-domain-containing protein</fullName>
    </submittedName>
</protein>
<dbReference type="PROSITE" id="PS50815">
    <property type="entry name" value="HORMA"/>
    <property type="match status" value="1"/>
</dbReference>
<organism evidence="8 9">
    <name type="scientific">Aulographum hederae CBS 113979</name>
    <dbReference type="NCBI Taxonomy" id="1176131"/>
    <lineage>
        <taxon>Eukaryota</taxon>
        <taxon>Fungi</taxon>
        <taxon>Dikarya</taxon>
        <taxon>Ascomycota</taxon>
        <taxon>Pezizomycotina</taxon>
        <taxon>Dothideomycetes</taxon>
        <taxon>Pleosporomycetidae</taxon>
        <taxon>Aulographales</taxon>
        <taxon>Aulographaceae</taxon>
    </lineage>
</organism>
<evidence type="ECO:0000259" key="7">
    <source>
        <dbReference type="PROSITE" id="PS50815"/>
    </source>
</evidence>
<gene>
    <name evidence="8" type="ORF">K402DRAFT_146399</name>
</gene>
<keyword evidence="4" id="KW-0539">Nucleus</keyword>
<dbReference type="AlphaFoldDB" id="A0A6G1GTT6"/>
<sequence>MQATKVRPKFGPKTASKATETAAVVQSEVAQSSNVAIEQATTQAQSTALAQTLIHSAISSLAYVRNLFPQRCFADRPWSNDNANCSYEDFMAGSPDSNKKTDRGFTLKVMLQRENHNADTFLEWLEKGAFDALKKKYLHAIQLTIFEDPNAPTEVIETYTFTINYITNDGDGPSLQNVSFQGLHGETVTVKNVRYALAAFTRKLIALCNSLPDLPARRYMKMRLHYTDNCDPEYEASGFSVCNDNTLFFAGSEGWEKVTDAIGPVATGHHTISVKASHLDADEAQEPEIPAGLPCTTPFSGDQDVELAPHSMQAANDFLKEEWEAVKAKAMAKLSAREAGPSLSRHASSSAANQLSGGDQRPDHPSERSAVLSQNSTTNHDERMKKGLSAWLEPTQRPRFMEETQVLDRSNPDPDLSQAFSKRPALVFSQSKIDELDFQRSLAQAGSTSTSQDEVKCSCNVNDEVEDRIQCHYCGTWQHLHCYGYRGATDPRLPERHICYICLLQGKEAPLLADLQELALLRRAIRLLEVHGLNNETQFMKILGRNLQTTNNLLRHLKGEKILVATPGSKRRGFPQTGQPKFSIARTGQAGSKLFQDYFDPTRKIAHHVSKTHRFIWILLMFPLSLKFRQT</sequence>
<dbReference type="Pfam" id="PF02301">
    <property type="entry name" value="HORMA"/>
    <property type="match status" value="1"/>
</dbReference>
<dbReference type="InterPro" id="IPR013083">
    <property type="entry name" value="Znf_RING/FYVE/PHD"/>
</dbReference>
<dbReference type="Pfam" id="PF20826">
    <property type="entry name" value="PHD_5"/>
    <property type="match status" value="1"/>
</dbReference>
<dbReference type="GO" id="GO:0005694">
    <property type="term" value="C:chromosome"/>
    <property type="evidence" value="ECO:0007669"/>
    <property type="project" value="UniProtKB-SubCell"/>
</dbReference>
<dbReference type="GO" id="GO:0007130">
    <property type="term" value="P:synaptonemal complex assembly"/>
    <property type="evidence" value="ECO:0007669"/>
    <property type="project" value="TreeGrafter"/>
</dbReference>
<proteinExistence type="predicted"/>
<dbReference type="GO" id="GO:0005634">
    <property type="term" value="C:nucleus"/>
    <property type="evidence" value="ECO:0007669"/>
    <property type="project" value="UniProtKB-SubCell"/>
</dbReference>
<feature type="region of interest" description="Disordered" evidence="6">
    <location>
        <begin position="337"/>
        <end position="383"/>
    </location>
</feature>
<keyword evidence="3" id="KW-0158">Chromosome</keyword>
<comment type="subcellular location">
    <subcellularLocation>
        <location evidence="2">Chromosome</location>
    </subcellularLocation>
    <subcellularLocation>
        <location evidence="1">Nucleus</location>
    </subcellularLocation>
</comment>
<dbReference type="InterPro" id="IPR051294">
    <property type="entry name" value="HORMA_MeioticProgression"/>
</dbReference>
<evidence type="ECO:0000256" key="1">
    <source>
        <dbReference type="ARBA" id="ARBA00004123"/>
    </source>
</evidence>
<dbReference type="PANTHER" id="PTHR48225:SF7">
    <property type="entry name" value="MEIOSIS-SPECIFIC PROTEIN HOP1"/>
    <property type="match status" value="1"/>
</dbReference>
<dbReference type="InterPro" id="IPR011011">
    <property type="entry name" value="Znf_FYVE_PHD"/>
</dbReference>
<evidence type="ECO:0000256" key="3">
    <source>
        <dbReference type="ARBA" id="ARBA00022454"/>
    </source>
</evidence>
<dbReference type="SUPFAM" id="SSF56019">
    <property type="entry name" value="The spindle assembly checkpoint protein mad2"/>
    <property type="match status" value="1"/>
</dbReference>
<dbReference type="EMBL" id="ML977169">
    <property type="protein sequence ID" value="KAF1984222.1"/>
    <property type="molecule type" value="Genomic_DNA"/>
</dbReference>